<keyword evidence="7" id="KW-1133">Transmembrane helix</keyword>
<evidence type="ECO:0000256" key="1">
    <source>
        <dbReference type="ARBA" id="ARBA00004479"/>
    </source>
</evidence>
<accession>A0A9Q0BL87</accession>
<gene>
    <name evidence="11" type="ORF">M5D96_010915</name>
</gene>
<dbReference type="EMBL" id="JAMKOV010000021">
    <property type="protein sequence ID" value="KAI8036322.1"/>
    <property type="molecule type" value="Genomic_DNA"/>
</dbReference>
<dbReference type="InterPro" id="IPR000483">
    <property type="entry name" value="Cys-rich_flank_reg_C"/>
</dbReference>
<sequence>MLSHFFCFAQNTGTSPRIHSIAIVIWPGSRNGCAKKSLNGGAARCGAPSKVRDVQIKDLPHSEFKCSSENSEGCLGDGYCPPSCTCTGTVVRCSRNQLKEIPRGIPAETSELYLESNEIEQIHYERIRHLRALTRL</sequence>
<dbReference type="Proteomes" id="UP001059596">
    <property type="component" value="Unassembled WGS sequence"/>
</dbReference>
<evidence type="ECO:0000256" key="8">
    <source>
        <dbReference type="ARBA" id="ARBA00023136"/>
    </source>
</evidence>
<dbReference type="AlphaFoldDB" id="A0A9Q0BL87"/>
<dbReference type="Pfam" id="PF01462">
    <property type="entry name" value="LRRNT"/>
    <property type="match status" value="1"/>
</dbReference>
<dbReference type="GO" id="GO:0007155">
    <property type="term" value="P:cell adhesion"/>
    <property type="evidence" value="ECO:0007669"/>
    <property type="project" value="UniProtKB-KW"/>
</dbReference>
<dbReference type="PANTHER" id="PTHR22650">
    <property type="entry name" value="GLYCOPROTEIN IB BETA"/>
    <property type="match status" value="1"/>
</dbReference>
<dbReference type="Pfam" id="PF01463">
    <property type="entry name" value="LRRCT"/>
    <property type="match status" value="1"/>
</dbReference>
<keyword evidence="12" id="KW-1185">Reference proteome</keyword>
<dbReference type="InterPro" id="IPR000372">
    <property type="entry name" value="LRRNT"/>
</dbReference>
<keyword evidence="6" id="KW-0130">Cell adhesion</keyword>
<evidence type="ECO:0000313" key="11">
    <source>
        <dbReference type="EMBL" id="KAI8036322.1"/>
    </source>
</evidence>
<keyword evidence="3" id="KW-0812">Transmembrane</keyword>
<dbReference type="PANTHER" id="PTHR22650:SF6">
    <property type="entry name" value="PLATELET GLYCOPROTEIN IX"/>
    <property type="match status" value="1"/>
</dbReference>
<evidence type="ECO:0000256" key="2">
    <source>
        <dbReference type="ARBA" id="ARBA00022614"/>
    </source>
</evidence>
<organism evidence="11 12">
    <name type="scientific">Drosophila gunungcola</name>
    <name type="common">fruit fly</name>
    <dbReference type="NCBI Taxonomy" id="103775"/>
    <lineage>
        <taxon>Eukaryota</taxon>
        <taxon>Metazoa</taxon>
        <taxon>Ecdysozoa</taxon>
        <taxon>Arthropoda</taxon>
        <taxon>Hexapoda</taxon>
        <taxon>Insecta</taxon>
        <taxon>Pterygota</taxon>
        <taxon>Neoptera</taxon>
        <taxon>Endopterygota</taxon>
        <taxon>Diptera</taxon>
        <taxon>Brachycera</taxon>
        <taxon>Muscomorpha</taxon>
        <taxon>Ephydroidea</taxon>
        <taxon>Drosophilidae</taxon>
        <taxon>Drosophila</taxon>
        <taxon>Sophophora</taxon>
    </lineage>
</organism>
<evidence type="ECO:0000256" key="7">
    <source>
        <dbReference type="ARBA" id="ARBA00022989"/>
    </source>
</evidence>
<dbReference type="GO" id="GO:0016020">
    <property type="term" value="C:membrane"/>
    <property type="evidence" value="ECO:0007669"/>
    <property type="project" value="UniProtKB-SubCell"/>
</dbReference>
<reference evidence="11" key="1">
    <citation type="journal article" date="2023" name="Genome Biol. Evol.">
        <title>Long-read-based Genome Assembly of Drosophila gunungcola Reveals Fewer Chemosensory Genes in Flower-breeding Species.</title>
        <authorList>
            <person name="Negi A."/>
            <person name="Liao B.Y."/>
            <person name="Yeh S.D."/>
        </authorList>
    </citation>
    <scope>NUCLEOTIDE SEQUENCE</scope>
    <source>
        <strain evidence="11">Sukarami</strain>
    </source>
</reference>
<evidence type="ECO:0000256" key="5">
    <source>
        <dbReference type="ARBA" id="ARBA00022729"/>
    </source>
</evidence>
<protein>
    <recommendedName>
        <fullName evidence="10">LRRNT domain-containing protein</fullName>
    </recommendedName>
</protein>
<keyword evidence="4" id="KW-0356">Hemostasis</keyword>
<evidence type="ECO:0000256" key="9">
    <source>
        <dbReference type="ARBA" id="ARBA00023157"/>
    </source>
</evidence>
<comment type="subcellular location">
    <subcellularLocation>
        <location evidence="1">Membrane</location>
        <topology evidence="1">Single-pass type I membrane protein</topology>
    </subcellularLocation>
</comment>
<name>A0A9Q0BL87_9MUSC</name>
<dbReference type="Gene3D" id="3.80.10.10">
    <property type="entry name" value="Ribonuclease Inhibitor"/>
    <property type="match status" value="1"/>
</dbReference>
<keyword evidence="2" id="KW-0433">Leucine-rich repeat</keyword>
<keyword evidence="5" id="KW-0732">Signal</keyword>
<dbReference type="InterPro" id="IPR052313">
    <property type="entry name" value="GPIb-IX-V_Complex"/>
</dbReference>
<dbReference type="SMART" id="SM00013">
    <property type="entry name" value="LRRNT"/>
    <property type="match status" value="1"/>
</dbReference>
<evidence type="ECO:0000259" key="10">
    <source>
        <dbReference type="SMART" id="SM00013"/>
    </source>
</evidence>
<dbReference type="GO" id="GO:0007599">
    <property type="term" value="P:hemostasis"/>
    <property type="evidence" value="ECO:0007669"/>
    <property type="project" value="UniProtKB-KW"/>
</dbReference>
<evidence type="ECO:0000313" key="12">
    <source>
        <dbReference type="Proteomes" id="UP001059596"/>
    </source>
</evidence>
<comment type="caution">
    <text evidence="11">The sequence shown here is derived from an EMBL/GenBank/DDBJ whole genome shotgun (WGS) entry which is preliminary data.</text>
</comment>
<keyword evidence="9" id="KW-1015">Disulfide bond</keyword>
<dbReference type="SUPFAM" id="SSF52058">
    <property type="entry name" value="L domain-like"/>
    <property type="match status" value="1"/>
</dbReference>
<evidence type="ECO:0000256" key="3">
    <source>
        <dbReference type="ARBA" id="ARBA00022692"/>
    </source>
</evidence>
<evidence type="ECO:0000256" key="6">
    <source>
        <dbReference type="ARBA" id="ARBA00022889"/>
    </source>
</evidence>
<evidence type="ECO:0000256" key="4">
    <source>
        <dbReference type="ARBA" id="ARBA00022696"/>
    </source>
</evidence>
<feature type="domain" description="LRRNT" evidence="10">
    <location>
        <begin position="79"/>
        <end position="111"/>
    </location>
</feature>
<proteinExistence type="predicted"/>
<keyword evidence="8" id="KW-0472">Membrane</keyword>
<dbReference type="InterPro" id="IPR032675">
    <property type="entry name" value="LRR_dom_sf"/>
</dbReference>